<protein>
    <submittedName>
        <fullName evidence="3">Uncharacterized protein</fullName>
    </submittedName>
</protein>
<gene>
    <name evidence="3" type="ORF">DPMN_073865</name>
</gene>
<dbReference type="AlphaFoldDB" id="A0A9D3YGK6"/>
<feature type="region of interest" description="Disordered" evidence="2">
    <location>
        <begin position="570"/>
        <end position="589"/>
    </location>
</feature>
<feature type="region of interest" description="Disordered" evidence="2">
    <location>
        <begin position="430"/>
        <end position="498"/>
    </location>
</feature>
<evidence type="ECO:0000313" key="4">
    <source>
        <dbReference type="Proteomes" id="UP000828390"/>
    </source>
</evidence>
<dbReference type="Proteomes" id="UP000828390">
    <property type="component" value="Unassembled WGS sequence"/>
</dbReference>
<feature type="region of interest" description="Disordered" evidence="2">
    <location>
        <begin position="300"/>
        <end position="325"/>
    </location>
</feature>
<dbReference type="EMBL" id="JAIWYP010000015">
    <property type="protein sequence ID" value="KAH3698920.1"/>
    <property type="molecule type" value="Genomic_DNA"/>
</dbReference>
<name>A0A9D3YGK6_DREPO</name>
<sequence>MDIGVDNVMLEKARTLQRYLPVGRRTDIRVRCLDDIPWLVVRTFEHLTGNDILTHEKPFSTLTEQSQTLQQIIDTLERALRLPLSHVTGVGVARLDRRQLEDLLQILIDLARHCFPEVCDSANKESGRVNVTADERLTVSQLTREHSSDATCTPRLSALAFESPKDSTNRAASRVDDIPAYIEMAPTAINAIPSGHTTQEFKNSKDSMKRKAPGEHDIPAYIEMNPSAFDAISSRQTRRDDCDSNACDQTEKSTNVKGFYILEPEQESSYHNESLNLFLEPSKPTNQHNGVLIATRHEPYSTSRRKRTVSEQKKTTPNVEALRSTSRAKRNGAICRKPSVKSFSSPLIKVSHQKVSSPLKQRLPLLTNARRQADVGQSLPTQEVKHARCRTASRACSDLTKVSNNEKQTGAFASNKDRLTKLKSVVGLNTIRSGSKTRNPLGNKMKADSSAKAPKRHLHRGQPHSVSSPKPQDRKRKPSVVSTKVRRHSRTGCTGTPGCAGSCHRPIRRGDISPQTTSLCSSLKLLEEFDYVKRRLAQIDRKIAEYELAIQELKEERVRLQYVISHVHRQAGRAVQEGSTPKDRADECQ</sequence>
<feature type="compositionally biased region" description="Basic residues" evidence="2">
    <location>
        <begin position="453"/>
        <end position="462"/>
    </location>
</feature>
<keyword evidence="4" id="KW-1185">Reference proteome</keyword>
<organism evidence="3 4">
    <name type="scientific">Dreissena polymorpha</name>
    <name type="common">Zebra mussel</name>
    <name type="synonym">Mytilus polymorpha</name>
    <dbReference type="NCBI Taxonomy" id="45954"/>
    <lineage>
        <taxon>Eukaryota</taxon>
        <taxon>Metazoa</taxon>
        <taxon>Spiralia</taxon>
        <taxon>Lophotrochozoa</taxon>
        <taxon>Mollusca</taxon>
        <taxon>Bivalvia</taxon>
        <taxon>Autobranchia</taxon>
        <taxon>Heteroconchia</taxon>
        <taxon>Euheterodonta</taxon>
        <taxon>Imparidentia</taxon>
        <taxon>Neoheterodontei</taxon>
        <taxon>Myida</taxon>
        <taxon>Dreissenoidea</taxon>
        <taxon>Dreissenidae</taxon>
        <taxon>Dreissena</taxon>
    </lineage>
</organism>
<evidence type="ECO:0000256" key="1">
    <source>
        <dbReference type="SAM" id="Coils"/>
    </source>
</evidence>
<feature type="compositionally biased region" description="Basic and acidic residues" evidence="2">
    <location>
        <begin position="580"/>
        <end position="589"/>
    </location>
</feature>
<keyword evidence="1" id="KW-0175">Coiled coil</keyword>
<accession>A0A9D3YGK6</accession>
<evidence type="ECO:0000313" key="3">
    <source>
        <dbReference type="EMBL" id="KAH3698920.1"/>
    </source>
</evidence>
<feature type="compositionally biased region" description="Basic residues" evidence="2">
    <location>
        <begin position="473"/>
        <end position="490"/>
    </location>
</feature>
<evidence type="ECO:0000256" key="2">
    <source>
        <dbReference type="SAM" id="MobiDB-lite"/>
    </source>
</evidence>
<reference evidence="3" key="1">
    <citation type="journal article" date="2019" name="bioRxiv">
        <title>The Genome of the Zebra Mussel, Dreissena polymorpha: A Resource for Invasive Species Research.</title>
        <authorList>
            <person name="McCartney M.A."/>
            <person name="Auch B."/>
            <person name="Kono T."/>
            <person name="Mallez S."/>
            <person name="Zhang Y."/>
            <person name="Obille A."/>
            <person name="Becker A."/>
            <person name="Abrahante J.E."/>
            <person name="Garbe J."/>
            <person name="Badalamenti J.P."/>
            <person name="Herman A."/>
            <person name="Mangelson H."/>
            <person name="Liachko I."/>
            <person name="Sullivan S."/>
            <person name="Sone E.D."/>
            <person name="Koren S."/>
            <person name="Silverstein K.A.T."/>
            <person name="Beckman K.B."/>
            <person name="Gohl D.M."/>
        </authorList>
    </citation>
    <scope>NUCLEOTIDE SEQUENCE</scope>
    <source>
        <strain evidence="3">Duluth1</strain>
        <tissue evidence="3">Whole animal</tissue>
    </source>
</reference>
<feature type="coiled-coil region" evidence="1">
    <location>
        <begin position="536"/>
        <end position="563"/>
    </location>
</feature>
<comment type="caution">
    <text evidence="3">The sequence shown here is derived from an EMBL/GenBank/DDBJ whole genome shotgun (WGS) entry which is preliminary data.</text>
</comment>
<feature type="compositionally biased region" description="Polar residues" evidence="2">
    <location>
        <begin position="430"/>
        <end position="440"/>
    </location>
</feature>
<proteinExistence type="predicted"/>
<reference evidence="3" key="2">
    <citation type="submission" date="2020-11" db="EMBL/GenBank/DDBJ databases">
        <authorList>
            <person name="McCartney M.A."/>
            <person name="Auch B."/>
            <person name="Kono T."/>
            <person name="Mallez S."/>
            <person name="Becker A."/>
            <person name="Gohl D.M."/>
            <person name="Silverstein K.A.T."/>
            <person name="Koren S."/>
            <person name="Bechman K.B."/>
            <person name="Herman A."/>
            <person name="Abrahante J.E."/>
            <person name="Garbe J."/>
        </authorList>
    </citation>
    <scope>NUCLEOTIDE SEQUENCE</scope>
    <source>
        <strain evidence="3">Duluth1</strain>
        <tissue evidence="3">Whole animal</tissue>
    </source>
</reference>